<comment type="similarity">
    <text evidence="2">Belongs to the isochorismate synthase family.</text>
</comment>
<dbReference type="InterPro" id="IPR015890">
    <property type="entry name" value="Chorismate_C"/>
</dbReference>
<dbReference type="GO" id="GO:0008909">
    <property type="term" value="F:isochorismate synthase activity"/>
    <property type="evidence" value="ECO:0007669"/>
    <property type="project" value="UniProtKB-EC"/>
</dbReference>
<dbReference type="Gene3D" id="3.60.120.10">
    <property type="entry name" value="Anthranilate synthase"/>
    <property type="match status" value="1"/>
</dbReference>
<evidence type="ECO:0000256" key="5">
    <source>
        <dbReference type="ARBA" id="ARBA00041564"/>
    </source>
</evidence>
<dbReference type="InterPro" id="IPR004561">
    <property type="entry name" value="IsoChor_synthase"/>
</dbReference>
<proteinExistence type="inferred from homology"/>
<comment type="catalytic activity">
    <reaction evidence="1">
        <text>chorismate = isochorismate</text>
        <dbReference type="Rhea" id="RHEA:18985"/>
        <dbReference type="ChEBI" id="CHEBI:29748"/>
        <dbReference type="ChEBI" id="CHEBI:29780"/>
        <dbReference type="EC" id="5.4.4.2"/>
    </reaction>
</comment>
<evidence type="ECO:0000313" key="7">
    <source>
        <dbReference type="EMBL" id="QKG83840.1"/>
    </source>
</evidence>
<accession>A0A7D3XZR9</accession>
<dbReference type="NCBIfam" id="TIGR00543">
    <property type="entry name" value="isochor_syn"/>
    <property type="match status" value="1"/>
</dbReference>
<keyword evidence="4 7" id="KW-0413">Isomerase</keyword>
<dbReference type="KEGG" id="kpul:GXN76_04680"/>
<sequence>MSMVKQLDIHEMLIQGTARAQQTHTDVLVSHITPVKWINPLAFFAKSAKRFAGERNFWSDPARDLVLVGAGVTRFFQGNGKGHVAKVEGEWKNLLGSCIRDDQRHIAGTGPLLLGGFSFDPLSQRTPLWDGFSDASMVLPRFLLTVTKTECYLTINVVVQSGEDPFVLMKELEQEKNSLLDADPVFPKEPPSFSLEEVEPEEWKASVMKAASEIRKGVLDKVVLAREIRLSSQNSFVPDGILKNLWDQQPDSFLFAVERGKSCFLGASPERLVKCRGEEYISASLAGTTRRGSTPEEDEELGRELLQDPKNRVEHEVVVDMVREAFLAECDDVRIPRAPRLYKTRFVQHLYTPVTGRAKPETSLLSMVERLHPTPALGGYPKEQSVAKIREMERMDRGWYAGPVGWLDSQGDGEFFVAIRSGLLKNKTASLFAGCGIVGKSDPDSEYEETKMKFRPMLSALGGMEP</sequence>
<evidence type="ECO:0000256" key="2">
    <source>
        <dbReference type="ARBA" id="ARBA00005297"/>
    </source>
</evidence>
<evidence type="ECO:0000256" key="3">
    <source>
        <dbReference type="ARBA" id="ARBA00012824"/>
    </source>
</evidence>
<dbReference type="PANTHER" id="PTHR42839">
    <property type="entry name" value="ISOCHORISMATE SYNTHASE ENTC"/>
    <property type="match status" value="1"/>
</dbReference>
<dbReference type="GO" id="GO:0009697">
    <property type="term" value="P:salicylic acid biosynthetic process"/>
    <property type="evidence" value="ECO:0007669"/>
    <property type="project" value="TreeGrafter"/>
</dbReference>
<dbReference type="EC" id="5.4.4.2" evidence="3"/>
<evidence type="ECO:0000256" key="1">
    <source>
        <dbReference type="ARBA" id="ARBA00000799"/>
    </source>
</evidence>
<dbReference type="AlphaFoldDB" id="A0A7D3XZR9"/>
<feature type="domain" description="Chorismate-utilising enzyme C-terminal" evidence="6">
    <location>
        <begin position="200"/>
        <end position="453"/>
    </location>
</feature>
<dbReference type="EMBL" id="CP048104">
    <property type="protein sequence ID" value="QKG83840.1"/>
    <property type="molecule type" value="Genomic_DNA"/>
</dbReference>
<reference evidence="7 8" key="1">
    <citation type="submission" date="2020-01" db="EMBL/GenBank/DDBJ databases">
        <authorList>
            <person name="Gulvik C.A."/>
            <person name="Batra D.G."/>
        </authorList>
    </citation>
    <scope>NUCLEOTIDE SEQUENCE [LARGE SCALE GENOMIC DNA]</scope>
    <source>
        <strain evidence="7 8">W9323</strain>
    </source>
</reference>
<evidence type="ECO:0000259" key="6">
    <source>
        <dbReference type="Pfam" id="PF00425"/>
    </source>
</evidence>
<dbReference type="Proteomes" id="UP000503088">
    <property type="component" value="Chromosome"/>
</dbReference>
<name>A0A7D3XZR9_9BACL</name>
<dbReference type="InterPro" id="IPR005801">
    <property type="entry name" value="ADC_synthase"/>
</dbReference>
<evidence type="ECO:0000256" key="4">
    <source>
        <dbReference type="ARBA" id="ARBA00023235"/>
    </source>
</evidence>
<organism evidence="7 8">
    <name type="scientific">Kroppenstedtia pulmonis</name>
    <dbReference type="NCBI Taxonomy" id="1380685"/>
    <lineage>
        <taxon>Bacteria</taxon>
        <taxon>Bacillati</taxon>
        <taxon>Bacillota</taxon>
        <taxon>Bacilli</taxon>
        <taxon>Bacillales</taxon>
        <taxon>Thermoactinomycetaceae</taxon>
        <taxon>Kroppenstedtia</taxon>
    </lineage>
</organism>
<evidence type="ECO:0000313" key="8">
    <source>
        <dbReference type="Proteomes" id="UP000503088"/>
    </source>
</evidence>
<dbReference type="SUPFAM" id="SSF56322">
    <property type="entry name" value="ADC synthase"/>
    <property type="match status" value="1"/>
</dbReference>
<dbReference type="Pfam" id="PF00425">
    <property type="entry name" value="Chorismate_bind"/>
    <property type="match status" value="1"/>
</dbReference>
<keyword evidence="8" id="KW-1185">Reference proteome</keyword>
<dbReference type="PANTHER" id="PTHR42839:SF1">
    <property type="entry name" value="ISOCHORISMATE SYNTHASE MENF"/>
    <property type="match status" value="1"/>
</dbReference>
<gene>
    <name evidence="7" type="ORF">GXN76_04680</name>
</gene>
<protein>
    <recommendedName>
        <fullName evidence="3">isochorismate synthase</fullName>
        <ecNumber evidence="3">5.4.4.2</ecNumber>
    </recommendedName>
    <alternativeName>
        <fullName evidence="5">Isochorismate mutase</fullName>
    </alternativeName>
</protein>